<proteinExistence type="predicted"/>
<dbReference type="AlphaFoldDB" id="A0A8J6U6T6"/>
<name>A0A8J6U6T6_9HYPH</name>
<keyword evidence="1" id="KW-1133">Transmembrane helix</keyword>
<evidence type="ECO:0000313" key="3">
    <source>
        <dbReference type="Proteomes" id="UP000643405"/>
    </source>
</evidence>
<comment type="caution">
    <text evidence="2">The sequence shown here is derived from an EMBL/GenBank/DDBJ whole genome shotgun (WGS) entry which is preliminary data.</text>
</comment>
<dbReference type="EMBL" id="JACVVX010000001">
    <property type="protein sequence ID" value="MBD0413742.1"/>
    <property type="molecule type" value="Genomic_DNA"/>
</dbReference>
<feature type="transmembrane region" description="Helical" evidence="1">
    <location>
        <begin position="22"/>
        <end position="42"/>
    </location>
</feature>
<reference evidence="2" key="1">
    <citation type="submission" date="2020-09" db="EMBL/GenBank/DDBJ databases">
        <title>Genome seq and assembly of Tianweitania sp.</title>
        <authorList>
            <person name="Chhetri G."/>
        </authorList>
    </citation>
    <scope>NUCLEOTIDE SEQUENCE</scope>
    <source>
        <strain evidence="2">Rool2</strain>
    </source>
</reference>
<feature type="transmembrane region" description="Helical" evidence="1">
    <location>
        <begin position="74"/>
        <end position="94"/>
    </location>
</feature>
<dbReference type="InterPro" id="IPR024399">
    <property type="entry name" value="DUF2628"/>
</dbReference>
<gene>
    <name evidence="2" type="ORF">ICI42_03645</name>
</gene>
<keyword evidence="3" id="KW-1185">Reference proteome</keyword>
<sequence>MSVYVVMEPPGQAGGKAFQDAVLIRDGFAFLAFIVPVFWLLWHRLWLEAAVALLVMVLISLAGFYGLHPAAVSLLSLLVSIYVGLEGQAMRIAALRRKDWAEWGTLVAGSRDEVELRYAAEAATHLADEPIQPLAMTITPGPSPRPAPSGSGAALLLNYPGRP</sequence>
<accession>A0A8J6U6T6</accession>
<dbReference type="Pfam" id="PF10947">
    <property type="entry name" value="DUF2628"/>
    <property type="match status" value="1"/>
</dbReference>
<dbReference type="RefSeq" id="WP_188163150.1">
    <property type="nucleotide sequence ID" value="NZ_JACVVX010000001.1"/>
</dbReference>
<keyword evidence="1" id="KW-0472">Membrane</keyword>
<keyword evidence="1" id="KW-0812">Transmembrane</keyword>
<evidence type="ECO:0000256" key="1">
    <source>
        <dbReference type="SAM" id="Phobius"/>
    </source>
</evidence>
<evidence type="ECO:0000313" key="2">
    <source>
        <dbReference type="EMBL" id="MBD0413742.1"/>
    </source>
</evidence>
<organism evidence="2 3">
    <name type="scientific">Oryzicola mucosus</name>
    <dbReference type="NCBI Taxonomy" id="2767425"/>
    <lineage>
        <taxon>Bacteria</taxon>
        <taxon>Pseudomonadati</taxon>
        <taxon>Pseudomonadota</taxon>
        <taxon>Alphaproteobacteria</taxon>
        <taxon>Hyphomicrobiales</taxon>
        <taxon>Phyllobacteriaceae</taxon>
        <taxon>Oryzicola</taxon>
    </lineage>
</organism>
<protein>
    <submittedName>
        <fullName evidence="2">DUF2628 domain-containing protein</fullName>
    </submittedName>
</protein>
<dbReference type="Proteomes" id="UP000643405">
    <property type="component" value="Unassembled WGS sequence"/>
</dbReference>